<dbReference type="AlphaFoldDB" id="A0A1W6MV32"/>
<organism evidence="2 3">
    <name type="scientific">Methylocystis bryophila</name>
    <dbReference type="NCBI Taxonomy" id="655015"/>
    <lineage>
        <taxon>Bacteria</taxon>
        <taxon>Pseudomonadati</taxon>
        <taxon>Pseudomonadota</taxon>
        <taxon>Alphaproteobacteria</taxon>
        <taxon>Hyphomicrobiales</taxon>
        <taxon>Methylocystaceae</taxon>
        <taxon>Methylocystis</taxon>
    </lineage>
</organism>
<dbReference type="PANTHER" id="PTHR41709">
    <property type="entry name" value="KAIB-LIKE PROTEIN 1"/>
    <property type="match status" value="1"/>
</dbReference>
<dbReference type="GO" id="GO:0048511">
    <property type="term" value="P:rhythmic process"/>
    <property type="evidence" value="ECO:0007669"/>
    <property type="project" value="InterPro"/>
</dbReference>
<sequence length="95" mass="10438">MDAALKEHVNLRLFISGATAGSMRAVSAVRRLCEERLAGRFSLEVTDIYQEPEAARRYQLVALPALVKLAPAPKRLFIGNMTETGRLVAELDALV</sequence>
<keyword evidence="3" id="KW-1185">Reference proteome</keyword>
<dbReference type="InterPro" id="IPR039022">
    <property type="entry name" value="KaiB-like"/>
</dbReference>
<dbReference type="RefSeq" id="WP_085771554.1">
    <property type="nucleotide sequence ID" value="NZ_AP027149.1"/>
</dbReference>
<evidence type="ECO:0000259" key="1">
    <source>
        <dbReference type="SMART" id="SM01248"/>
    </source>
</evidence>
<dbReference type="EMBL" id="CP019948">
    <property type="protein sequence ID" value="ARN81445.1"/>
    <property type="molecule type" value="Genomic_DNA"/>
</dbReference>
<gene>
    <name evidence="2" type="ORF">B1812_10595</name>
</gene>
<dbReference type="Gene3D" id="3.40.30.10">
    <property type="entry name" value="Glutaredoxin"/>
    <property type="match status" value="1"/>
</dbReference>
<dbReference type="InterPro" id="IPR036249">
    <property type="entry name" value="Thioredoxin-like_sf"/>
</dbReference>
<name>A0A1W6MV32_9HYPH</name>
<accession>A0A1W6MV32</accession>
<evidence type="ECO:0000313" key="3">
    <source>
        <dbReference type="Proteomes" id="UP000193978"/>
    </source>
</evidence>
<evidence type="ECO:0000313" key="2">
    <source>
        <dbReference type="EMBL" id="ARN81445.1"/>
    </source>
</evidence>
<dbReference type="OrthoDB" id="5458519at2"/>
<reference evidence="2 3" key="1">
    <citation type="submission" date="2017-02" db="EMBL/GenBank/DDBJ databases">
        <authorList>
            <person name="Peterson S.W."/>
        </authorList>
    </citation>
    <scope>NUCLEOTIDE SEQUENCE [LARGE SCALE GENOMIC DNA]</scope>
    <source>
        <strain evidence="2 3">S285</strain>
    </source>
</reference>
<proteinExistence type="predicted"/>
<dbReference type="InterPro" id="IPR011649">
    <property type="entry name" value="KaiB_domain"/>
</dbReference>
<dbReference type="STRING" id="655015.B1812_10595"/>
<dbReference type="CDD" id="cd02978">
    <property type="entry name" value="KaiB_like"/>
    <property type="match status" value="1"/>
</dbReference>
<protein>
    <recommendedName>
        <fullName evidence="1">KaiB domain-containing protein</fullName>
    </recommendedName>
</protein>
<dbReference type="SUPFAM" id="SSF52833">
    <property type="entry name" value="Thioredoxin-like"/>
    <property type="match status" value="1"/>
</dbReference>
<dbReference type="KEGG" id="mbry:B1812_10595"/>
<dbReference type="SMART" id="SM01248">
    <property type="entry name" value="KaiB"/>
    <property type="match status" value="1"/>
</dbReference>
<dbReference type="PANTHER" id="PTHR41709:SF2">
    <property type="entry name" value="CIRCADIAN CLOCK PROTEIN KAIB2"/>
    <property type="match status" value="1"/>
</dbReference>
<feature type="domain" description="KaiB" evidence="1">
    <location>
        <begin position="12"/>
        <end position="93"/>
    </location>
</feature>
<dbReference type="Pfam" id="PF07689">
    <property type="entry name" value="KaiB"/>
    <property type="match status" value="1"/>
</dbReference>
<dbReference type="Proteomes" id="UP000193978">
    <property type="component" value="Chromosome"/>
</dbReference>